<dbReference type="GO" id="GO:0005509">
    <property type="term" value="F:calcium ion binding"/>
    <property type="evidence" value="ECO:0007669"/>
    <property type="project" value="UniProtKB-UniRule"/>
</dbReference>
<dbReference type="SMART" id="SM00181">
    <property type="entry name" value="EGF"/>
    <property type="match status" value="6"/>
</dbReference>
<evidence type="ECO:0000259" key="13">
    <source>
        <dbReference type="PROSITE" id="PS50026"/>
    </source>
</evidence>
<dbReference type="EMBL" id="QBLH01000651">
    <property type="protein sequence ID" value="TGZ54552.1"/>
    <property type="molecule type" value="Genomic_DNA"/>
</dbReference>
<dbReference type="PROSITE" id="PS01186">
    <property type="entry name" value="EGF_2"/>
    <property type="match status" value="1"/>
</dbReference>
<dbReference type="InterPro" id="IPR000742">
    <property type="entry name" value="EGF"/>
</dbReference>
<comment type="similarity">
    <text evidence="1">Belongs to the thrombospondin family.</text>
</comment>
<feature type="compositionally biased region" description="Basic and acidic residues" evidence="11">
    <location>
        <begin position="402"/>
        <end position="423"/>
    </location>
</feature>
<keyword evidence="16" id="KW-1185">Reference proteome</keyword>
<sequence>MRVPTVLILGLLVVCAVDGSVVSDEALTASLQDAWYEDEFIIALSNIRDKRKHSGGSLETLLAVKYREPKMVLLLDRRTKRVILESMDDTGRRSASHVNVDSLAVNTPLKSLIILVHQTQPNSRMDVYVDCVYEGSIPLKQTFRDIAEIGDQPLVEVFKERKCRIKVYQPATITEVLKKEQCPDNLAEMKQPSVFDNQPKAQPIDSEEDDQKKFPDRPDGNESSDGIDGGGSSTSDHNGLPSSSSPKRPWDHKKPSDKKDHHGRPSDRPKKKDHSGRPDSKSKPNKHDPHDSANPFSHPGKSGETDDLDYPDGSQPSSFTPKGHRPKRPHQFGPPTKRPDSHSNSKPNKLNPSDSDKSGAGSDESDGLDPNGSRPPPFTSQPLHFTAAHRPTKRPKIPGLAKPDHSGSKPDKPNLFGSDKRPDGSSPYDSNKNPSLTPDGSDETGSPNSSKRPGRSPYSAGPGQDGYDSNQTDMPDSSDESSGKRVPRRGDIGIQSLDERVCQTDDQLVKTLNELINATKQLWRELELNRMETQHLRHLIENCSACRTPIVTPPPSTCDHNSPCYPGVDCRNTPSGPQCGPCLRGYTGNGRVCSKINVITCIQRPCYQGVRCYDDNDNGYRCGRCPSGYVGDGERCERMRNPCDHHPCHPEVKCYPTHSPPYFKCGSCPLGYVGNGTSCHDANECELARPCHPGVRCINLHPGYRCDRCPTGYTGPMTEGVGVEMARTRKQICQDINECDTNNGGCDPHSECINTEGSYRCGPCRGGYIGNQTSGCHLQHDVCPDMVTVCDVNANCIARYTNEYVCKCRVGWAGNGYSCGPDSDSDGIPDRSLRCHDRRCHADNCPTVPNSGQEDADEDGTGDACDDDADNDGVLNLSDNCLHIYNPNQLDSDSDKIGDACDNCPLNWNPHQEDYDDDGSGDACDHDLDNDGIYNTQDNCLKIKNSDQRDSDADGIGDVCDNCPAISNPDQADIDADGVGDVCDTNADRDRDGVQDDKDNCPDMPNPGQNDGDHDGFGDECDDDIDGDGIPNRSDNCPYVYNPDQRSTLEKKDVEINFHILYVDGRGIGDACWNDNDNDTVINIEDNCPNNSMIWATDFRKYTTVALDPHGTSQQDPVWKIHNQGAEIQQTLNSDPGIAIEIFIFSYILFISVFFVYKGADELSNVDFEGTFYIDNHDDDDDFAGFVFSYQDNRHFYVVYWKKGEQVYWEPAPFRAEADPGIVLKLVQSETGPGEMLRNSLWHKEDTPNQVRVLWKDPRKFGWQPRVSYRWHLLHRPKIGLIRFWLYQGTQLVTDSGNVFDSTLQGGKLGVYCFSQEMITWSDLMYRCTDTVPQPVWDQLPDNLKREVQAEIASNYQQQIIQRRMNYDF</sequence>
<keyword evidence="8" id="KW-0325">Glycoprotein</keyword>
<dbReference type="InterPro" id="IPR008859">
    <property type="entry name" value="Thrombospondin_C"/>
</dbReference>
<dbReference type="FunFam" id="2.10.25.10:FF:000027">
    <property type="entry name" value="Thrombospondin 3"/>
    <property type="match status" value="1"/>
</dbReference>
<dbReference type="InterPro" id="IPR028974">
    <property type="entry name" value="TSP_type-3_rpt"/>
</dbReference>
<dbReference type="Proteomes" id="UP000310200">
    <property type="component" value="Unassembled WGS sequence"/>
</dbReference>
<dbReference type="SUPFAM" id="SSF49899">
    <property type="entry name" value="Concanavalin A-like lectins/glucanases"/>
    <property type="match status" value="1"/>
</dbReference>
<feature type="repeat" description="TSP type-3" evidence="10">
    <location>
        <begin position="1010"/>
        <end position="1045"/>
    </location>
</feature>
<dbReference type="InterPro" id="IPR018097">
    <property type="entry name" value="EGF_Ca-bd_CS"/>
</dbReference>
<evidence type="ECO:0000256" key="9">
    <source>
        <dbReference type="PROSITE-ProRule" id="PRU00076"/>
    </source>
</evidence>
<feature type="compositionally biased region" description="Acidic residues" evidence="11">
    <location>
        <begin position="854"/>
        <end position="868"/>
    </location>
</feature>
<reference evidence="15 16" key="1">
    <citation type="journal article" date="2019" name="Philos. Trans. R. Soc. Lond., B, Biol. Sci.">
        <title>Ant behaviour and brain gene expression of defending hosts depend on the ecological success of the intruding social parasite.</title>
        <authorList>
            <person name="Kaur R."/>
            <person name="Stoldt M."/>
            <person name="Jongepier E."/>
            <person name="Feldmeyer B."/>
            <person name="Menzel F."/>
            <person name="Bornberg-Bauer E."/>
            <person name="Foitzik S."/>
        </authorList>
    </citation>
    <scope>NUCLEOTIDE SEQUENCE [LARGE SCALE GENOMIC DNA]</scope>
    <source>
        <tissue evidence="15">Whole body</tissue>
    </source>
</reference>
<evidence type="ECO:0000256" key="2">
    <source>
        <dbReference type="ARBA" id="ARBA00022536"/>
    </source>
</evidence>
<dbReference type="InterPro" id="IPR001881">
    <property type="entry name" value="EGF-like_Ca-bd_dom"/>
</dbReference>
<dbReference type="InterPro" id="IPR017897">
    <property type="entry name" value="Thrombospondin_3_rpt"/>
</dbReference>
<feature type="repeat" description="TSP type-3" evidence="10">
    <location>
        <begin position="972"/>
        <end position="1009"/>
    </location>
</feature>
<dbReference type="GO" id="GO:0005576">
    <property type="term" value="C:extracellular region"/>
    <property type="evidence" value="ECO:0007669"/>
    <property type="project" value="InterPro"/>
</dbReference>
<dbReference type="InterPro" id="IPR049883">
    <property type="entry name" value="NOTCH1_EGF-like"/>
</dbReference>
<accession>A0A4S2KWK3</accession>
<dbReference type="FunFam" id="2.10.25.10:FF:000232">
    <property type="entry name" value="thrombospondin-3 isoform X1"/>
    <property type="match status" value="1"/>
</dbReference>
<dbReference type="Pfam" id="PF02412">
    <property type="entry name" value="TSP_3"/>
    <property type="match status" value="6"/>
</dbReference>
<feature type="chain" id="PRO_5021032829" evidence="12">
    <location>
        <begin position="20"/>
        <end position="1369"/>
    </location>
</feature>
<feature type="compositionally biased region" description="Basic and acidic residues" evidence="11">
    <location>
        <begin position="210"/>
        <end position="220"/>
    </location>
</feature>
<dbReference type="CDD" id="cd00054">
    <property type="entry name" value="EGF_CA"/>
    <property type="match status" value="3"/>
</dbReference>
<evidence type="ECO:0000256" key="1">
    <source>
        <dbReference type="ARBA" id="ARBA00009456"/>
    </source>
</evidence>
<feature type="domain" description="EGF-like" evidence="13">
    <location>
        <begin position="597"/>
        <end position="637"/>
    </location>
</feature>
<dbReference type="Gene3D" id="4.10.1080.10">
    <property type="entry name" value="TSP type-3 repeat"/>
    <property type="match status" value="2"/>
</dbReference>
<comment type="caution">
    <text evidence="15">The sequence shown here is derived from an EMBL/GenBank/DDBJ whole genome shotgun (WGS) entry which is preliminary data.</text>
</comment>
<dbReference type="PROSITE" id="PS01187">
    <property type="entry name" value="EGF_CA"/>
    <property type="match status" value="2"/>
</dbReference>
<keyword evidence="4" id="KW-0677">Repeat</keyword>
<evidence type="ECO:0000256" key="5">
    <source>
        <dbReference type="ARBA" id="ARBA00022837"/>
    </source>
</evidence>
<dbReference type="Pfam" id="PF05735">
    <property type="entry name" value="TSP_C"/>
    <property type="match status" value="1"/>
</dbReference>
<evidence type="ECO:0000259" key="14">
    <source>
        <dbReference type="PROSITE" id="PS51236"/>
    </source>
</evidence>
<dbReference type="FunFam" id="4.10.1080.10:FF:000004">
    <property type="entry name" value="Cartilage oligomeric matrix protein"/>
    <property type="match status" value="1"/>
</dbReference>
<evidence type="ECO:0000256" key="11">
    <source>
        <dbReference type="SAM" id="MobiDB-lite"/>
    </source>
</evidence>
<dbReference type="FunFam" id="4.10.1080.10:FF:000001">
    <property type="entry name" value="Thrombospondin 3"/>
    <property type="match status" value="1"/>
</dbReference>
<feature type="domain" description="EGF-like" evidence="13">
    <location>
        <begin position="779"/>
        <end position="820"/>
    </location>
</feature>
<dbReference type="FunFam" id="2.10.25.10:FF:000025">
    <property type="entry name" value="Thrombospondin 3"/>
    <property type="match status" value="1"/>
</dbReference>
<feature type="region of interest" description="Disordered" evidence="11">
    <location>
        <begin position="849"/>
        <end position="868"/>
    </location>
</feature>
<gene>
    <name evidence="15" type="ORF">DBV15_04609</name>
</gene>
<feature type="repeat" description="TSP type-3" evidence="10">
    <location>
        <begin position="913"/>
        <end position="948"/>
    </location>
</feature>
<dbReference type="Gene3D" id="2.60.120.200">
    <property type="match status" value="1"/>
</dbReference>
<evidence type="ECO:0000256" key="10">
    <source>
        <dbReference type="PROSITE-ProRule" id="PRU00634"/>
    </source>
</evidence>
<evidence type="ECO:0000256" key="4">
    <source>
        <dbReference type="ARBA" id="ARBA00022737"/>
    </source>
</evidence>
<evidence type="ECO:0000313" key="16">
    <source>
        <dbReference type="Proteomes" id="UP000310200"/>
    </source>
</evidence>
<evidence type="ECO:0000256" key="3">
    <source>
        <dbReference type="ARBA" id="ARBA00022729"/>
    </source>
</evidence>
<feature type="region of interest" description="Disordered" evidence="11">
    <location>
        <begin position="188"/>
        <end position="498"/>
    </location>
</feature>
<feature type="compositionally biased region" description="Basic and acidic residues" evidence="11">
    <location>
        <begin position="248"/>
        <end position="291"/>
    </location>
</feature>
<dbReference type="SMART" id="SM00179">
    <property type="entry name" value="EGF_CA"/>
    <property type="match status" value="4"/>
</dbReference>
<feature type="signal peptide" evidence="12">
    <location>
        <begin position="1"/>
        <end position="19"/>
    </location>
</feature>
<dbReference type="PANTHER" id="PTHR10199:SF100">
    <property type="entry name" value="THROMBOSPONDIN, ISOFORM A"/>
    <property type="match status" value="1"/>
</dbReference>
<evidence type="ECO:0000256" key="6">
    <source>
        <dbReference type="ARBA" id="ARBA00022889"/>
    </source>
</evidence>
<organism evidence="15 16">
    <name type="scientific">Temnothorax longispinosus</name>
    <dbReference type="NCBI Taxonomy" id="300112"/>
    <lineage>
        <taxon>Eukaryota</taxon>
        <taxon>Metazoa</taxon>
        <taxon>Ecdysozoa</taxon>
        <taxon>Arthropoda</taxon>
        <taxon>Hexapoda</taxon>
        <taxon>Insecta</taxon>
        <taxon>Pterygota</taxon>
        <taxon>Neoptera</taxon>
        <taxon>Endopterygota</taxon>
        <taxon>Hymenoptera</taxon>
        <taxon>Apocrita</taxon>
        <taxon>Aculeata</taxon>
        <taxon>Formicoidea</taxon>
        <taxon>Formicidae</taxon>
        <taxon>Myrmicinae</taxon>
        <taxon>Temnothorax</taxon>
    </lineage>
</organism>
<feature type="compositionally biased region" description="Acidic residues" evidence="11">
    <location>
        <begin position="1018"/>
        <end position="1027"/>
    </location>
</feature>
<feature type="domain" description="TSP C-terminal" evidence="14">
    <location>
        <begin position="1100"/>
        <end position="1333"/>
    </location>
</feature>
<comment type="caution">
    <text evidence="9">Lacks conserved residue(s) required for the propagation of feature annotation.</text>
</comment>
<dbReference type="PROSITE" id="PS50026">
    <property type="entry name" value="EGF_3"/>
    <property type="match status" value="3"/>
</dbReference>
<keyword evidence="2 9" id="KW-0245">EGF-like domain</keyword>
<dbReference type="PROSITE" id="PS51236">
    <property type="entry name" value="TSP_CTER"/>
    <property type="match status" value="1"/>
</dbReference>
<dbReference type="Pfam" id="PF07645">
    <property type="entry name" value="EGF_CA"/>
    <property type="match status" value="2"/>
</dbReference>
<dbReference type="PROSITE" id="PS51234">
    <property type="entry name" value="TSP3"/>
    <property type="match status" value="4"/>
</dbReference>
<evidence type="ECO:0000256" key="8">
    <source>
        <dbReference type="ARBA" id="ARBA00023180"/>
    </source>
</evidence>
<dbReference type="SUPFAM" id="SSF103647">
    <property type="entry name" value="TSP type-3 repeat"/>
    <property type="match status" value="3"/>
</dbReference>
<dbReference type="STRING" id="300112.A0A4S2KWK3"/>
<feature type="compositionally biased region" description="Basic and acidic residues" evidence="11">
    <location>
        <begin position="986"/>
        <end position="1001"/>
    </location>
</feature>
<dbReference type="InterPro" id="IPR013320">
    <property type="entry name" value="ConA-like_dom_sf"/>
</dbReference>
<dbReference type="GO" id="GO:0007155">
    <property type="term" value="P:cell adhesion"/>
    <property type="evidence" value="ECO:0007669"/>
    <property type="project" value="UniProtKB-KW"/>
</dbReference>
<dbReference type="InterPro" id="IPR003367">
    <property type="entry name" value="Thrombospondin_3-like_rpt"/>
</dbReference>
<feature type="domain" description="EGF-like" evidence="13">
    <location>
        <begin position="681"/>
        <end position="719"/>
    </location>
</feature>
<dbReference type="CDD" id="cd16081">
    <property type="entry name" value="TSPcc_insect"/>
    <property type="match status" value="1"/>
</dbReference>
<dbReference type="PANTHER" id="PTHR10199">
    <property type="entry name" value="THROMBOSPONDIN"/>
    <property type="match status" value="1"/>
</dbReference>
<keyword evidence="6" id="KW-0130">Cell adhesion</keyword>
<feature type="compositionally biased region" description="Polar residues" evidence="11">
    <location>
        <begin position="427"/>
        <end position="451"/>
    </location>
</feature>
<evidence type="ECO:0000256" key="12">
    <source>
        <dbReference type="SAM" id="SignalP"/>
    </source>
</evidence>
<keyword evidence="7" id="KW-1015">Disulfide bond</keyword>
<proteinExistence type="inferred from homology"/>
<dbReference type="Gene3D" id="2.10.25.10">
    <property type="entry name" value="Laminin"/>
    <property type="match status" value="6"/>
</dbReference>
<feature type="region of interest" description="Disordered" evidence="11">
    <location>
        <begin position="968"/>
        <end position="1039"/>
    </location>
</feature>
<dbReference type="FunFam" id="2.60.120.200:FF:000002">
    <property type="entry name" value="Thrombospondin 3"/>
    <property type="match status" value="1"/>
</dbReference>
<feature type="compositionally biased region" description="Polar residues" evidence="11">
    <location>
        <begin position="344"/>
        <end position="353"/>
    </location>
</feature>
<feature type="repeat" description="TSP type-3" evidence="10">
    <location>
        <begin position="854"/>
        <end position="889"/>
    </location>
</feature>
<keyword evidence="3 12" id="KW-0732">Signal</keyword>
<evidence type="ECO:0000256" key="7">
    <source>
        <dbReference type="ARBA" id="ARBA00023157"/>
    </source>
</evidence>
<keyword evidence="5 10" id="KW-0106">Calcium</keyword>
<evidence type="ECO:0000313" key="15">
    <source>
        <dbReference type="EMBL" id="TGZ54552.1"/>
    </source>
</evidence>
<name>A0A4S2KWK3_9HYME</name>
<protein>
    <submittedName>
        <fullName evidence="15">Thrombospondin-4</fullName>
    </submittedName>
</protein>